<name>A0A975B6P6_9BACT</name>
<evidence type="ECO:0000259" key="1">
    <source>
        <dbReference type="Pfam" id="PF13180"/>
    </source>
</evidence>
<organism evidence="2 3">
    <name type="scientific">Desulfonema limicola</name>
    <dbReference type="NCBI Taxonomy" id="45656"/>
    <lineage>
        <taxon>Bacteria</taxon>
        <taxon>Pseudomonadati</taxon>
        <taxon>Thermodesulfobacteriota</taxon>
        <taxon>Desulfobacteria</taxon>
        <taxon>Desulfobacterales</taxon>
        <taxon>Desulfococcaceae</taxon>
        <taxon>Desulfonema</taxon>
    </lineage>
</organism>
<evidence type="ECO:0000313" key="3">
    <source>
        <dbReference type="Proteomes" id="UP000663720"/>
    </source>
</evidence>
<dbReference type="SUPFAM" id="SSF50156">
    <property type="entry name" value="PDZ domain-like"/>
    <property type="match status" value="1"/>
</dbReference>
<proteinExistence type="predicted"/>
<dbReference type="InterPro" id="IPR001478">
    <property type="entry name" value="PDZ"/>
</dbReference>
<dbReference type="Gene3D" id="2.30.42.10">
    <property type="match status" value="1"/>
</dbReference>
<dbReference type="Proteomes" id="UP000663720">
    <property type="component" value="Chromosome"/>
</dbReference>
<dbReference type="InterPro" id="IPR036034">
    <property type="entry name" value="PDZ_sf"/>
</dbReference>
<dbReference type="KEGG" id="dli:dnl_20590"/>
<dbReference type="RefSeq" id="WP_207691488.1">
    <property type="nucleotide sequence ID" value="NZ_CP061799.1"/>
</dbReference>
<dbReference type="AlphaFoldDB" id="A0A975B6P6"/>
<feature type="domain" description="PDZ" evidence="1">
    <location>
        <begin position="140"/>
        <end position="203"/>
    </location>
</feature>
<accession>A0A975B6P6</accession>
<keyword evidence="3" id="KW-1185">Reference proteome</keyword>
<protein>
    <submittedName>
        <fullName evidence="2">PDZ domain-containing protein</fullName>
    </submittedName>
</protein>
<sequence>MKSKFLIFAGLIFLICQQTTLVPANSASVIKVYEDKLSFQVQKEPLGNIINEIIDKFDVEIVGLETREDDLVTFSAEQEPVEDVIKRLLKHLDENNYAFEYSKTALRRVSVMPKAKGPNIAARPPLPAPAPGPVPGKNDRERAVKILNVNEGTQAEALDLQKNDLIIEYDGNRIQSSSQLVEAVKKKTPNESVEMVVLREGQSIRLILNGGLIGVNVVTVSISKSDLEN</sequence>
<dbReference type="EMBL" id="CP061799">
    <property type="protein sequence ID" value="QTA79779.1"/>
    <property type="molecule type" value="Genomic_DNA"/>
</dbReference>
<dbReference type="Pfam" id="PF13180">
    <property type="entry name" value="PDZ_2"/>
    <property type="match status" value="1"/>
</dbReference>
<evidence type="ECO:0000313" key="2">
    <source>
        <dbReference type="EMBL" id="QTA79779.1"/>
    </source>
</evidence>
<gene>
    <name evidence="2" type="ORF">dnl_20590</name>
</gene>
<reference evidence="2" key="1">
    <citation type="journal article" date="2021" name="Microb. Physiol.">
        <title>Proteogenomic Insights into the Physiology of Marine, Sulfate-Reducing, Filamentous Desulfonema limicola and Desulfonema magnum.</title>
        <authorList>
            <person name="Schnaars V."/>
            <person name="Wohlbrand L."/>
            <person name="Scheve S."/>
            <person name="Hinrichs C."/>
            <person name="Reinhardt R."/>
            <person name="Rabus R."/>
        </authorList>
    </citation>
    <scope>NUCLEOTIDE SEQUENCE</scope>
    <source>
        <strain evidence="2">5ac10</strain>
    </source>
</reference>